<sequence>MPRHNPSTEKHICIRSFRIMSLFGSFFGYAQNALGLLHGLAREQIAPKILIVTMFSQEASNWLAEDSALKLDHTIHVPGLSHGYEQVHCTADKSICLMVTGIALVNAALALSALTTSNIFDFSKTYFLLSGIGGVNPKVATIGSVAVAKFAVQVDTQLEFDGREIPSSWTTGYVPMGAPSHDSWPDTIMGNEVFELNDNLRQIAISLSKKATLVDSDDAAKNRALYADSPGGIYDAATTEPDIIEGDVTASNMFFHGRLLGEGFENVVKLYTSGHAQYYMTAMEDTGTLAALFRAALQNRLDFSRIILMRAGSNFDRSYSLDEVASLPFVFDHGGFAPACRNLYLSGIKVVEGILDGWSMQFEKGVKADNYVGDIFGSLGGTPDFGPESCFPKE</sequence>
<keyword evidence="3" id="KW-1185">Reference proteome</keyword>
<dbReference type="Gene3D" id="3.40.50.1580">
    <property type="entry name" value="Nucleoside phosphorylase domain"/>
    <property type="match status" value="1"/>
</dbReference>
<evidence type="ECO:0000256" key="1">
    <source>
        <dbReference type="PIRNR" id="PIRNR013171"/>
    </source>
</evidence>
<protein>
    <submittedName>
        <fullName evidence="2">Purine nucleoside permease</fullName>
    </submittedName>
</protein>
<evidence type="ECO:0000313" key="2">
    <source>
        <dbReference type="EMBL" id="KAL2867765.1"/>
    </source>
</evidence>
<proteinExistence type="inferred from homology"/>
<dbReference type="InterPro" id="IPR009486">
    <property type="entry name" value="Pur_nuclsid_perm"/>
</dbReference>
<reference evidence="2 3" key="1">
    <citation type="submission" date="2024-07" db="EMBL/GenBank/DDBJ databases">
        <title>Section-level genome sequencing and comparative genomics of Aspergillus sections Usti and Cavernicolus.</title>
        <authorList>
            <consortium name="Lawrence Berkeley National Laboratory"/>
            <person name="Nybo J.L."/>
            <person name="Vesth T.C."/>
            <person name="Theobald S."/>
            <person name="Frisvad J.C."/>
            <person name="Larsen T.O."/>
            <person name="Kjaerboelling I."/>
            <person name="Rothschild-Mancinelli K."/>
            <person name="Lyhne E.K."/>
            <person name="Kogle M.E."/>
            <person name="Barry K."/>
            <person name="Clum A."/>
            <person name="Na H."/>
            <person name="Ledsgaard L."/>
            <person name="Lin J."/>
            <person name="Lipzen A."/>
            <person name="Kuo A."/>
            <person name="Riley R."/>
            <person name="Mondo S."/>
            <person name="Labutti K."/>
            <person name="Haridas S."/>
            <person name="Pangalinan J."/>
            <person name="Salamov A.A."/>
            <person name="Simmons B.A."/>
            <person name="Magnuson J.K."/>
            <person name="Chen J."/>
            <person name="Drula E."/>
            <person name="Henrissat B."/>
            <person name="Wiebenga A."/>
            <person name="Lubbers R.J."/>
            <person name="Gomes A.C."/>
            <person name="Macurrencykelacurrency M.R."/>
            <person name="Stajich J."/>
            <person name="Grigoriev I.V."/>
            <person name="Mortensen U.H."/>
            <person name="De Vries R.P."/>
            <person name="Baker S.E."/>
            <person name="Andersen M.R."/>
        </authorList>
    </citation>
    <scope>NUCLEOTIDE SEQUENCE [LARGE SCALE GENOMIC DNA]</scope>
    <source>
        <strain evidence="2 3">CBS 449.75</strain>
    </source>
</reference>
<gene>
    <name evidence="2" type="ORF">BJX67DRAFT_352212</name>
</gene>
<comment type="function">
    <text evidence="1">Nucleoside permease that transports adenosine and guanosine.</text>
</comment>
<dbReference type="Proteomes" id="UP001610432">
    <property type="component" value="Unassembled WGS sequence"/>
</dbReference>
<dbReference type="PANTHER" id="PTHR38643">
    <property type="entry name" value="PURINE NUCLEOSIDE PERMEASE C285.05-RELATED"/>
    <property type="match status" value="1"/>
</dbReference>
<keyword evidence="1" id="KW-0813">Transport</keyword>
<dbReference type="PIRSF" id="PIRSF013171">
    <property type="entry name" value="Pur_nuclsid_perm"/>
    <property type="match status" value="1"/>
</dbReference>
<dbReference type="Pfam" id="PF06516">
    <property type="entry name" value="NUP"/>
    <property type="match status" value="1"/>
</dbReference>
<organism evidence="2 3">
    <name type="scientific">Aspergillus lucknowensis</name>
    <dbReference type="NCBI Taxonomy" id="176173"/>
    <lineage>
        <taxon>Eukaryota</taxon>
        <taxon>Fungi</taxon>
        <taxon>Dikarya</taxon>
        <taxon>Ascomycota</taxon>
        <taxon>Pezizomycotina</taxon>
        <taxon>Eurotiomycetes</taxon>
        <taxon>Eurotiomycetidae</taxon>
        <taxon>Eurotiales</taxon>
        <taxon>Aspergillaceae</taxon>
        <taxon>Aspergillus</taxon>
        <taxon>Aspergillus subgen. Nidulantes</taxon>
    </lineage>
</organism>
<name>A0ABR4LTC6_9EURO</name>
<evidence type="ECO:0000313" key="3">
    <source>
        <dbReference type="Proteomes" id="UP001610432"/>
    </source>
</evidence>
<comment type="similarity">
    <text evidence="1">Belongs to the NUP family.</text>
</comment>
<dbReference type="RefSeq" id="XP_070886744.1">
    <property type="nucleotide sequence ID" value="XM_071028994.1"/>
</dbReference>
<dbReference type="EMBL" id="JBFXLQ010000017">
    <property type="protein sequence ID" value="KAL2867765.1"/>
    <property type="molecule type" value="Genomic_DNA"/>
</dbReference>
<dbReference type="InterPro" id="IPR035994">
    <property type="entry name" value="Nucleoside_phosphorylase_sf"/>
</dbReference>
<comment type="caution">
    <text evidence="2">The sequence shown here is derived from an EMBL/GenBank/DDBJ whole genome shotgun (WGS) entry which is preliminary data.</text>
</comment>
<dbReference type="PANTHER" id="PTHR38643:SF1">
    <property type="entry name" value="PURINE NUCLEOSIDE PERMEASE C285.05-RELATED"/>
    <property type="match status" value="1"/>
</dbReference>
<accession>A0ABR4LTC6</accession>
<dbReference type="GeneID" id="98144066"/>